<comment type="caution">
    <text evidence="8">The sequence shown here is derived from an EMBL/GenBank/DDBJ whole genome shotgun (WGS) entry which is preliminary data.</text>
</comment>
<feature type="transmembrane region" description="Helical" evidence="6">
    <location>
        <begin position="135"/>
        <end position="165"/>
    </location>
</feature>
<name>W9VQX5_9EURO</name>
<dbReference type="AlphaFoldDB" id="W9VQX5"/>
<evidence type="ECO:0000259" key="7">
    <source>
        <dbReference type="Pfam" id="PF20684"/>
    </source>
</evidence>
<dbReference type="Proteomes" id="UP000019473">
    <property type="component" value="Unassembled WGS sequence"/>
</dbReference>
<protein>
    <recommendedName>
        <fullName evidence="7">Rhodopsin domain-containing protein</fullName>
    </recommendedName>
</protein>
<organism evidence="8 9">
    <name type="scientific">Cladophialophora yegresii CBS 114405</name>
    <dbReference type="NCBI Taxonomy" id="1182544"/>
    <lineage>
        <taxon>Eukaryota</taxon>
        <taxon>Fungi</taxon>
        <taxon>Dikarya</taxon>
        <taxon>Ascomycota</taxon>
        <taxon>Pezizomycotina</taxon>
        <taxon>Eurotiomycetes</taxon>
        <taxon>Chaetothyriomycetidae</taxon>
        <taxon>Chaetothyriales</taxon>
        <taxon>Herpotrichiellaceae</taxon>
        <taxon>Cladophialophora</taxon>
    </lineage>
</organism>
<dbReference type="InterPro" id="IPR052337">
    <property type="entry name" value="SAT4-like"/>
</dbReference>
<dbReference type="GO" id="GO:0016020">
    <property type="term" value="C:membrane"/>
    <property type="evidence" value="ECO:0007669"/>
    <property type="project" value="UniProtKB-SubCell"/>
</dbReference>
<evidence type="ECO:0000256" key="2">
    <source>
        <dbReference type="ARBA" id="ARBA00022692"/>
    </source>
</evidence>
<reference evidence="8 9" key="1">
    <citation type="submission" date="2013-03" db="EMBL/GenBank/DDBJ databases">
        <title>The Genome Sequence of Cladophialophora yegresii CBS 114405.</title>
        <authorList>
            <consortium name="The Broad Institute Genomics Platform"/>
            <person name="Cuomo C."/>
            <person name="de Hoog S."/>
            <person name="Gorbushina A."/>
            <person name="Walker B."/>
            <person name="Young S.K."/>
            <person name="Zeng Q."/>
            <person name="Gargeya S."/>
            <person name="Fitzgerald M."/>
            <person name="Haas B."/>
            <person name="Abouelleil A."/>
            <person name="Allen A.W."/>
            <person name="Alvarado L."/>
            <person name="Arachchi H.M."/>
            <person name="Berlin A.M."/>
            <person name="Chapman S.B."/>
            <person name="Gainer-Dewar J."/>
            <person name="Goldberg J."/>
            <person name="Griggs A."/>
            <person name="Gujja S."/>
            <person name="Hansen M."/>
            <person name="Howarth C."/>
            <person name="Imamovic A."/>
            <person name="Ireland A."/>
            <person name="Larimer J."/>
            <person name="McCowan C."/>
            <person name="Murphy C."/>
            <person name="Pearson M."/>
            <person name="Poon T.W."/>
            <person name="Priest M."/>
            <person name="Roberts A."/>
            <person name="Saif S."/>
            <person name="Shea T."/>
            <person name="Sisk P."/>
            <person name="Sykes S."/>
            <person name="Wortman J."/>
            <person name="Nusbaum C."/>
            <person name="Birren B."/>
        </authorList>
    </citation>
    <scope>NUCLEOTIDE SEQUENCE [LARGE SCALE GENOMIC DNA]</scope>
    <source>
        <strain evidence="8 9">CBS 114405</strain>
    </source>
</reference>
<proteinExistence type="inferred from homology"/>
<evidence type="ECO:0000256" key="5">
    <source>
        <dbReference type="ARBA" id="ARBA00038359"/>
    </source>
</evidence>
<keyword evidence="4 6" id="KW-0472">Membrane</keyword>
<keyword evidence="9" id="KW-1185">Reference proteome</keyword>
<dbReference type="EMBL" id="AMGW01000004">
    <property type="protein sequence ID" value="EXJ57948.1"/>
    <property type="molecule type" value="Genomic_DNA"/>
</dbReference>
<keyword evidence="2 6" id="KW-0812">Transmembrane</keyword>
<feature type="non-terminal residue" evidence="8">
    <location>
        <position position="309"/>
    </location>
</feature>
<feature type="transmembrane region" description="Helical" evidence="6">
    <location>
        <begin position="221"/>
        <end position="243"/>
    </location>
</feature>
<evidence type="ECO:0000256" key="1">
    <source>
        <dbReference type="ARBA" id="ARBA00004141"/>
    </source>
</evidence>
<keyword evidence="3 6" id="KW-1133">Transmembrane helix</keyword>
<feature type="transmembrane region" description="Helical" evidence="6">
    <location>
        <begin position="56"/>
        <end position="77"/>
    </location>
</feature>
<feature type="transmembrane region" description="Helical" evidence="6">
    <location>
        <begin position="185"/>
        <end position="209"/>
    </location>
</feature>
<dbReference type="RefSeq" id="XP_007757571.1">
    <property type="nucleotide sequence ID" value="XM_007759381.1"/>
</dbReference>
<dbReference type="HOGENOM" id="CLU_028200_25_4_1"/>
<comment type="similarity">
    <text evidence="5">Belongs to the SAT4 family.</text>
</comment>
<evidence type="ECO:0000313" key="9">
    <source>
        <dbReference type="Proteomes" id="UP000019473"/>
    </source>
</evidence>
<feature type="transmembrane region" description="Helical" evidence="6">
    <location>
        <begin position="273"/>
        <end position="291"/>
    </location>
</feature>
<comment type="subcellular location">
    <subcellularLocation>
        <location evidence="1">Membrane</location>
        <topology evidence="1">Multi-pass membrane protein</topology>
    </subcellularLocation>
</comment>
<dbReference type="OrthoDB" id="5329176at2759"/>
<feature type="transmembrane region" description="Helical" evidence="6">
    <location>
        <begin position="97"/>
        <end position="123"/>
    </location>
</feature>
<dbReference type="eggNOG" id="ENOG502SNAH">
    <property type="taxonomic scope" value="Eukaryota"/>
</dbReference>
<feature type="domain" description="Rhodopsin" evidence="7">
    <location>
        <begin position="40"/>
        <end position="293"/>
    </location>
</feature>
<dbReference type="PANTHER" id="PTHR33048:SF129">
    <property type="entry name" value="INTEGRAL MEMBRANE PROTEIN-RELATED"/>
    <property type="match status" value="1"/>
</dbReference>
<feature type="transmembrane region" description="Helical" evidence="6">
    <location>
        <begin position="25"/>
        <end position="44"/>
    </location>
</feature>
<dbReference type="PANTHER" id="PTHR33048">
    <property type="entry name" value="PTH11-LIKE INTEGRAL MEMBRANE PROTEIN (AFU_ORTHOLOGUE AFUA_5G11245)"/>
    <property type="match status" value="1"/>
</dbReference>
<evidence type="ECO:0000256" key="4">
    <source>
        <dbReference type="ARBA" id="ARBA00023136"/>
    </source>
</evidence>
<dbReference type="STRING" id="1182544.W9VQX5"/>
<dbReference type="Pfam" id="PF20684">
    <property type="entry name" value="Fung_rhodopsin"/>
    <property type="match status" value="1"/>
</dbReference>
<evidence type="ECO:0000256" key="3">
    <source>
        <dbReference type="ARBA" id="ARBA00022989"/>
    </source>
</evidence>
<dbReference type="InterPro" id="IPR049326">
    <property type="entry name" value="Rhodopsin_dom_fungi"/>
</dbReference>
<dbReference type="VEuPathDB" id="FungiDB:A1O7_05371"/>
<evidence type="ECO:0000313" key="8">
    <source>
        <dbReference type="EMBL" id="EXJ57948.1"/>
    </source>
</evidence>
<accession>W9VQX5</accession>
<evidence type="ECO:0000256" key="6">
    <source>
        <dbReference type="SAM" id="Phobius"/>
    </source>
</evidence>
<gene>
    <name evidence="8" type="ORF">A1O7_05371</name>
</gene>
<dbReference type="GeneID" id="19179956"/>
<sequence length="309" mass="34346">MAAPSRPENWAPPNYVNPETRGEPALFIATCATTAVVVALRMYSRLQLAKSVGIDDVLLLAGFVLSIGQTFSEYKALTSGGWNMHLWDIPIDRLEYVRLSAWLIELFFLLGNACTKISILLVYRKISGRSHSTWFIRLTWAAIALTLAYTSGLGLELVFVCRPLVSYWKSYSTDYNRKYTCGNEQIPIVFSAAASVFSDIYASLLPMLLVRNLNMTSRQRLGLYVLFSAGLLTAGIGVARLIFLVKVTTNYQLGPTTHDVTWNGWPTFALTDIEAHLAIICASLSALKALFQRRMTSKISKTQSSVHSN</sequence>